<dbReference type="EMBL" id="JAYMYS010000004">
    <property type="protein sequence ID" value="KAK7397421.1"/>
    <property type="molecule type" value="Genomic_DNA"/>
</dbReference>
<sequence length="118" mass="13761">MDRSNNLIGELVTEVGAETISVVSDSEVTCCFCPRFLIQMMEKERKPWEDILLGFQFLSFELKLCFKGENPVWAWGTRTAKPTESQHERLFRLIRVPDFSNVRMHLHALLSTHKTSFR</sequence>
<accession>A0AAN9XMC0</accession>
<dbReference type="AlphaFoldDB" id="A0AAN9XMC0"/>
<evidence type="ECO:0000313" key="1">
    <source>
        <dbReference type="EMBL" id="KAK7397421.1"/>
    </source>
</evidence>
<gene>
    <name evidence="1" type="ORF">VNO78_18592</name>
</gene>
<evidence type="ECO:0000313" key="2">
    <source>
        <dbReference type="Proteomes" id="UP001386955"/>
    </source>
</evidence>
<comment type="caution">
    <text evidence="1">The sequence shown here is derived from an EMBL/GenBank/DDBJ whole genome shotgun (WGS) entry which is preliminary data.</text>
</comment>
<proteinExistence type="predicted"/>
<reference evidence="1 2" key="1">
    <citation type="submission" date="2024-01" db="EMBL/GenBank/DDBJ databases">
        <title>The genomes of 5 underutilized Papilionoideae crops provide insights into root nodulation and disease resistanc.</title>
        <authorList>
            <person name="Jiang F."/>
        </authorList>
    </citation>
    <scope>NUCLEOTIDE SEQUENCE [LARGE SCALE GENOMIC DNA]</scope>
    <source>
        <strain evidence="1">DUOXIRENSHENG_FW03</strain>
        <tissue evidence="1">Leaves</tissue>
    </source>
</reference>
<protein>
    <submittedName>
        <fullName evidence="1">Uncharacterized protein</fullName>
    </submittedName>
</protein>
<keyword evidence="2" id="KW-1185">Reference proteome</keyword>
<dbReference type="Proteomes" id="UP001386955">
    <property type="component" value="Unassembled WGS sequence"/>
</dbReference>
<organism evidence="1 2">
    <name type="scientific">Psophocarpus tetragonolobus</name>
    <name type="common">Winged bean</name>
    <name type="synonym">Dolichos tetragonolobus</name>
    <dbReference type="NCBI Taxonomy" id="3891"/>
    <lineage>
        <taxon>Eukaryota</taxon>
        <taxon>Viridiplantae</taxon>
        <taxon>Streptophyta</taxon>
        <taxon>Embryophyta</taxon>
        <taxon>Tracheophyta</taxon>
        <taxon>Spermatophyta</taxon>
        <taxon>Magnoliopsida</taxon>
        <taxon>eudicotyledons</taxon>
        <taxon>Gunneridae</taxon>
        <taxon>Pentapetalae</taxon>
        <taxon>rosids</taxon>
        <taxon>fabids</taxon>
        <taxon>Fabales</taxon>
        <taxon>Fabaceae</taxon>
        <taxon>Papilionoideae</taxon>
        <taxon>50 kb inversion clade</taxon>
        <taxon>NPAAA clade</taxon>
        <taxon>indigoferoid/millettioid clade</taxon>
        <taxon>Phaseoleae</taxon>
        <taxon>Psophocarpus</taxon>
    </lineage>
</organism>
<name>A0AAN9XMC0_PSOTE</name>